<dbReference type="InterPro" id="IPR029063">
    <property type="entry name" value="SAM-dependent_MTases_sf"/>
</dbReference>
<dbReference type="GO" id="GO:0008168">
    <property type="term" value="F:methyltransferase activity"/>
    <property type="evidence" value="ECO:0007669"/>
    <property type="project" value="UniProtKB-KW"/>
</dbReference>
<protein>
    <submittedName>
        <fullName evidence="4">tRNA 5-hydroxyuridine methyltransferase</fullName>
        <ecNumber evidence="4">2.1.1.-</ecNumber>
    </submittedName>
</protein>
<dbReference type="PANTHER" id="PTHR10509:SF14">
    <property type="entry name" value="CAFFEOYL-COA O-METHYLTRANSFERASE 3-RELATED"/>
    <property type="match status" value="1"/>
</dbReference>
<name>A0ABM9B3C9_9BACT</name>
<reference evidence="4" key="1">
    <citation type="submission" date="2021-12" db="EMBL/GenBank/DDBJ databases">
        <authorList>
            <person name="Rodrigo-Torres L."/>
            <person name="Arahal R. D."/>
            <person name="Lucena T."/>
        </authorList>
    </citation>
    <scope>NUCLEOTIDE SEQUENCE</scope>
    <source>
        <strain evidence="4">CECT 8419</strain>
    </source>
</reference>
<evidence type="ECO:0000256" key="2">
    <source>
        <dbReference type="ARBA" id="ARBA00022679"/>
    </source>
</evidence>
<evidence type="ECO:0000256" key="3">
    <source>
        <dbReference type="ARBA" id="ARBA00022691"/>
    </source>
</evidence>
<dbReference type="PROSITE" id="PS51682">
    <property type="entry name" value="SAM_OMT_I"/>
    <property type="match status" value="1"/>
</dbReference>
<dbReference type="Pfam" id="PF01596">
    <property type="entry name" value="Methyltransf_3"/>
    <property type="match status" value="1"/>
</dbReference>
<dbReference type="SUPFAM" id="SSF53335">
    <property type="entry name" value="S-adenosyl-L-methionine-dependent methyltransferases"/>
    <property type="match status" value="1"/>
</dbReference>
<keyword evidence="3" id="KW-0949">S-adenosyl-L-methionine</keyword>
<proteinExistence type="predicted"/>
<dbReference type="InterPro" id="IPR050362">
    <property type="entry name" value="Cation-dep_OMT"/>
</dbReference>
<accession>A0ABM9B3C9</accession>
<evidence type="ECO:0000313" key="5">
    <source>
        <dbReference type="Proteomes" id="UP000837803"/>
    </source>
</evidence>
<dbReference type="EMBL" id="CAKLPZ010000003">
    <property type="protein sequence ID" value="CAH1001626.1"/>
    <property type="molecule type" value="Genomic_DNA"/>
</dbReference>
<evidence type="ECO:0000256" key="1">
    <source>
        <dbReference type="ARBA" id="ARBA00022603"/>
    </source>
</evidence>
<keyword evidence="1 4" id="KW-0489">Methyltransferase</keyword>
<evidence type="ECO:0000313" key="4">
    <source>
        <dbReference type="EMBL" id="CAH1001626.1"/>
    </source>
</evidence>
<dbReference type="CDD" id="cd02440">
    <property type="entry name" value="AdoMet_MTases"/>
    <property type="match status" value="1"/>
</dbReference>
<sequence>MPGKPISLRDQMDPTAAYAEAYSGPVPDYLHDVARQTHLRTVAPQMMSSRLQGRLLALLSTLQRPERILEIGTFTGYATLCLAEGLAENGRIDTIEGDEEMAFLARRHFAASPYADRITLHGGQAQTVLANLLGPYELIFLDADKRGYPDYLPSLIERLRPGGLLLADNVLWDGAAGAKASDKSAAALHRYNVLVHQDERLVNLILPLRDGLSVARRVE</sequence>
<dbReference type="Proteomes" id="UP000837803">
    <property type="component" value="Unassembled WGS sequence"/>
</dbReference>
<comment type="caution">
    <text evidence="4">The sequence shown here is derived from an EMBL/GenBank/DDBJ whole genome shotgun (WGS) entry which is preliminary data.</text>
</comment>
<keyword evidence="2 4" id="KW-0808">Transferase</keyword>
<dbReference type="PANTHER" id="PTHR10509">
    <property type="entry name" value="O-METHYLTRANSFERASE-RELATED"/>
    <property type="match status" value="1"/>
</dbReference>
<dbReference type="GO" id="GO:0032259">
    <property type="term" value="P:methylation"/>
    <property type="evidence" value="ECO:0007669"/>
    <property type="project" value="UniProtKB-KW"/>
</dbReference>
<dbReference type="Gene3D" id="3.40.50.150">
    <property type="entry name" value="Vaccinia Virus protein VP39"/>
    <property type="match status" value="1"/>
</dbReference>
<keyword evidence="5" id="KW-1185">Reference proteome</keyword>
<dbReference type="EC" id="2.1.1.-" evidence="4"/>
<dbReference type="InterPro" id="IPR002935">
    <property type="entry name" value="SAM_O-MeTrfase"/>
</dbReference>
<gene>
    <name evidence="4" type="primary">trmR</name>
    <name evidence="4" type="ORF">LEM8419_02531</name>
</gene>
<organism evidence="4 5">
    <name type="scientific">Neolewinella maritima</name>
    <dbReference type="NCBI Taxonomy" id="1383882"/>
    <lineage>
        <taxon>Bacteria</taxon>
        <taxon>Pseudomonadati</taxon>
        <taxon>Bacteroidota</taxon>
        <taxon>Saprospiria</taxon>
        <taxon>Saprospirales</taxon>
        <taxon>Lewinellaceae</taxon>
        <taxon>Neolewinella</taxon>
    </lineage>
</organism>